<protein>
    <submittedName>
        <fullName evidence="1">Uncharacterized protein</fullName>
    </submittedName>
</protein>
<comment type="caution">
    <text evidence="1">The sequence shown here is derived from an EMBL/GenBank/DDBJ whole genome shotgun (WGS) entry which is preliminary data.</text>
</comment>
<sequence>MTLKLSANNIKCNNDCKSGVRIIGDSFPDGVRYFYPDAPGIFRCLKRSARQGVRAREDRYGNRYFKLMLRCNR</sequence>
<accession>A0AAW9CKY9</accession>
<proteinExistence type="predicted"/>
<dbReference type="Proteomes" id="UP001272137">
    <property type="component" value="Unassembled WGS sequence"/>
</dbReference>
<gene>
    <name evidence="1" type="ORF">C7S16_6778</name>
</gene>
<reference evidence="1" key="1">
    <citation type="submission" date="2018-08" db="EMBL/GenBank/DDBJ databases">
        <title>Identification of Burkholderia cepacia strains that express a Burkholderia pseudomallei-like capsular polysaccharide.</title>
        <authorList>
            <person name="Burtnick M.N."/>
            <person name="Vongsouvath M."/>
            <person name="Newton P."/>
            <person name="Wuthiekanun V."/>
            <person name="Limmathurotsakul D."/>
            <person name="Brett P.J."/>
            <person name="Chantratita N."/>
            <person name="Dance D.A."/>
        </authorList>
    </citation>
    <scope>NUCLEOTIDE SEQUENCE</scope>
    <source>
        <strain evidence="1">SBXCC001</strain>
    </source>
</reference>
<organism evidence="1 2">
    <name type="scientific">Burkholderia thailandensis</name>
    <dbReference type="NCBI Taxonomy" id="57975"/>
    <lineage>
        <taxon>Bacteria</taxon>
        <taxon>Pseudomonadati</taxon>
        <taxon>Pseudomonadota</taxon>
        <taxon>Betaproteobacteria</taxon>
        <taxon>Burkholderiales</taxon>
        <taxon>Burkholderiaceae</taxon>
        <taxon>Burkholderia</taxon>
        <taxon>pseudomallei group</taxon>
    </lineage>
</organism>
<evidence type="ECO:0000313" key="2">
    <source>
        <dbReference type="Proteomes" id="UP001272137"/>
    </source>
</evidence>
<evidence type="ECO:0000313" key="1">
    <source>
        <dbReference type="EMBL" id="MDW9251558.1"/>
    </source>
</evidence>
<dbReference type="EMBL" id="QXCT01000001">
    <property type="protein sequence ID" value="MDW9251558.1"/>
    <property type="molecule type" value="Genomic_DNA"/>
</dbReference>
<name>A0AAW9CKY9_BURTH</name>
<dbReference type="AlphaFoldDB" id="A0AAW9CKY9"/>